<evidence type="ECO:0000313" key="3">
    <source>
        <dbReference type="Proteomes" id="UP001399917"/>
    </source>
</evidence>
<proteinExistence type="predicted"/>
<dbReference type="RefSeq" id="WP_344843326.1">
    <property type="nucleotide sequence ID" value="NZ_BAABDF010000003.1"/>
</dbReference>
<keyword evidence="1" id="KW-0732">Signal</keyword>
<reference evidence="3" key="1">
    <citation type="journal article" date="2019" name="Int. J. Syst. Evol. Microbiol.">
        <title>The Global Catalogue of Microorganisms (GCM) 10K type strain sequencing project: providing services to taxonomists for standard genome sequencing and annotation.</title>
        <authorList>
            <consortium name="The Broad Institute Genomics Platform"/>
            <consortium name="The Broad Institute Genome Sequencing Center for Infectious Disease"/>
            <person name="Wu L."/>
            <person name="Ma J."/>
        </authorList>
    </citation>
    <scope>NUCLEOTIDE SEQUENCE [LARGE SCALE GENOMIC DNA]</scope>
    <source>
        <strain evidence="3">JCM 17190</strain>
    </source>
</reference>
<dbReference type="EMBL" id="BAABDF010000003">
    <property type="protein sequence ID" value="GAA3858178.1"/>
    <property type="molecule type" value="Genomic_DNA"/>
</dbReference>
<name>A0ABP7JYM4_9RHOB</name>
<sequence length="321" mass="33544">MQKGKYVTATLSLFAAFAIGHFMQNGGATAARVESDAAKPAPVESMTAENFSAPVIASSVPFLVPEPFGPAHSTLAALHTGGDVTIQLTDESHDPFSITCSTDLDITPLDSGFVQLALAAPCLPNEAVEISHLGLEFTIHTDDLGSAKVVVPALASRATFKAQFRSGLVENAAIDLASDAHPSRFVVQWSGRTGLALHAFEGGAKFGDPGHVWSSGQALSEMSGQLEGHLSILGDDPSATRALVYSYPTQSALSGKNIALMVEAEILPETCGGEITGRMLEAGANGVLHQELFTVNVPECDTVGGFIQLKNFATEPKLAQN</sequence>
<evidence type="ECO:0008006" key="4">
    <source>
        <dbReference type="Google" id="ProtNLM"/>
    </source>
</evidence>
<dbReference type="Proteomes" id="UP001399917">
    <property type="component" value="Unassembled WGS sequence"/>
</dbReference>
<protein>
    <recommendedName>
        <fullName evidence="4">Translocase</fullName>
    </recommendedName>
</protein>
<evidence type="ECO:0000313" key="2">
    <source>
        <dbReference type="EMBL" id="GAA3858178.1"/>
    </source>
</evidence>
<accession>A0ABP7JYM4</accession>
<feature type="chain" id="PRO_5045670955" description="Translocase" evidence="1">
    <location>
        <begin position="31"/>
        <end position="321"/>
    </location>
</feature>
<keyword evidence="3" id="KW-1185">Reference proteome</keyword>
<evidence type="ECO:0000256" key="1">
    <source>
        <dbReference type="SAM" id="SignalP"/>
    </source>
</evidence>
<feature type="signal peptide" evidence="1">
    <location>
        <begin position="1"/>
        <end position="30"/>
    </location>
</feature>
<organism evidence="2 3">
    <name type="scientific">Celeribacter arenosi</name>
    <dbReference type="NCBI Taxonomy" id="792649"/>
    <lineage>
        <taxon>Bacteria</taxon>
        <taxon>Pseudomonadati</taxon>
        <taxon>Pseudomonadota</taxon>
        <taxon>Alphaproteobacteria</taxon>
        <taxon>Rhodobacterales</taxon>
        <taxon>Roseobacteraceae</taxon>
        <taxon>Celeribacter</taxon>
    </lineage>
</organism>
<gene>
    <name evidence="2" type="ORF">GCM10022404_06220</name>
</gene>
<comment type="caution">
    <text evidence="2">The sequence shown here is derived from an EMBL/GenBank/DDBJ whole genome shotgun (WGS) entry which is preliminary data.</text>
</comment>